<evidence type="ECO:0000256" key="1">
    <source>
        <dbReference type="SAM" id="Phobius"/>
    </source>
</evidence>
<proteinExistence type="predicted"/>
<keyword evidence="1" id="KW-0812">Transmembrane</keyword>
<accession>A0A0A9AUN5</accession>
<reference evidence="2" key="2">
    <citation type="journal article" date="2015" name="Data Brief">
        <title>Shoot transcriptome of the giant reed, Arundo donax.</title>
        <authorList>
            <person name="Barrero R.A."/>
            <person name="Guerrero F.D."/>
            <person name="Moolhuijzen P."/>
            <person name="Goolsby J.A."/>
            <person name="Tidwell J."/>
            <person name="Bellgard S.E."/>
            <person name="Bellgard M.I."/>
        </authorList>
    </citation>
    <scope>NUCLEOTIDE SEQUENCE</scope>
    <source>
        <tissue evidence="2">Shoot tissue taken approximately 20 cm above the soil surface</tissue>
    </source>
</reference>
<dbReference type="AlphaFoldDB" id="A0A0A9AUN5"/>
<organism evidence="2">
    <name type="scientific">Arundo donax</name>
    <name type="common">Giant reed</name>
    <name type="synonym">Donax arundinaceus</name>
    <dbReference type="NCBI Taxonomy" id="35708"/>
    <lineage>
        <taxon>Eukaryota</taxon>
        <taxon>Viridiplantae</taxon>
        <taxon>Streptophyta</taxon>
        <taxon>Embryophyta</taxon>
        <taxon>Tracheophyta</taxon>
        <taxon>Spermatophyta</taxon>
        <taxon>Magnoliopsida</taxon>
        <taxon>Liliopsida</taxon>
        <taxon>Poales</taxon>
        <taxon>Poaceae</taxon>
        <taxon>PACMAD clade</taxon>
        <taxon>Arundinoideae</taxon>
        <taxon>Arundineae</taxon>
        <taxon>Arundo</taxon>
    </lineage>
</organism>
<reference evidence="2" key="1">
    <citation type="submission" date="2014-09" db="EMBL/GenBank/DDBJ databases">
        <authorList>
            <person name="Magalhaes I.L.F."/>
            <person name="Oliveira U."/>
            <person name="Santos F.R."/>
            <person name="Vidigal T.H.D.A."/>
            <person name="Brescovit A.D."/>
            <person name="Santos A.J."/>
        </authorList>
    </citation>
    <scope>NUCLEOTIDE SEQUENCE</scope>
    <source>
        <tissue evidence="2">Shoot tissue taken approximately 20 cm above the soil surface</tissue>
    </source>
</reference>
<sequence>MRDDVSFSGAYKKEVHSLQSLFHYALFASYVVIYFTSYQIQCLQSIIIIRYHQIYD</sequence>
<dbReference type="EMBL" id="GBRH01242436">
    <property type="protein sequence ID" value="JAD55459.1"/>
    <property type="molecule type" value="Transcribed_RNA"/>
</dbReference>
<feature type="transmembrane region" description="Helical" evidence="1">
    <location>
        <begin position="21"/>
        <end position="40"/>
    </location>
</feature>
<protein>
    <submittedName>
        <fullName evidence="2">Uncharacterized protein</fullName>
    </submittedName>
</protein>
<evidence type="ECO:0000313" key="2">
    <source>
        <dbReference type="EMBL" id="JAD55459.1"/>
    </source>
</evidence>
<keyword evidence="1" id="KW-1133">Transmembrane helix</keyword>
<keyword evidence="1" id="KW-0472">Membrane</keyword>
<name>A0A0A9AUN5_ARUDO</name>